<feature type="region of interest" description="Disordered" evidence="1">
    <location>
        <begin position="54"/>
        <end position="77"/>
    </location>
</feature>
<accession>A0A081RLJ1</accession>
<dbReference type="EMBL" id="JOKN01000035">
    <property type="protein sequence ID" value="KEQ56064.1"/>
    <property type="molecule type" value="Genomic_DNA"/>
</dbReference>
<dbReference type="AlphaFoldDB" id="A0A081RLJ1"/>
<reference evidence="2 3" key="1">
    <citation type="submission" date="2014-06" db="EMBL/GenBank/DDBJ databases">
        <authorList>
            <person name="Ngugi D.K."/>
            <person name="Blom J."/>
            <person name="Alam I."/>
            <person name="Rashid M."/>
            <person name="Ba Alawi W."/>
            <person name="Zhang G."/>
            <person name="Hikmawan T."/>
            <person name="Guan Y."/>
            <person name="Antunes A."/>
            <person name="Siam R."/>
            <person name="ElDorry H."/>
            <person name="Bajic V."/>
            <person name="Stingl U."/>
        </authorList>
    </citation>
    <scope>NUCLEOTIDE SEQUENCE [LARGE SCALE GENOMIC DNA]</scope>
    <source>
        <strain evidence="2">SCGC AAA799-N04</strain>
    </source>
</reference>
<evidence type="ECO:0000313" key="2">
    <source>
        <dbReference type="EMBL" id="KEQ56064.1"/>
    </source>
</evidence>
<name>A0A081RLJ1_9ARCH</name>
<dbReference type="PATRIC" id="fig|1502293.3.peg.1411"/>
<evidence type="ECO:0000256" key="1">
    <source>
        <dbReference type="SAM" id="MobiDB-lite"/>
    </source>
</evidence>
<comment type="caution">
    <text evidence="2">The sequence shown here is derived from an EMBL/GenBank/DDBJ whole genome shotgun (WGS) entry which is preliminary data.</text>
</comment>
<gene>
    <name evidence="2" type="ORF">AAA799N04_01527</name>
</gene>
<organism evidence="2 3">
    <name type="scientific">Marine Group I thaumarchaeote SCGC AAA799-N04</name>
    <dbReference type="NCBI Taxonomy" id="1502293"/>
    <lineage>
        <taxon>Archaea</taxon>
        <taxon>Nitrososphaerota</taxon>
        <taxon>Marine Group I</taxon>
    </lineage>
</organism>
<sequence>MPLYCKQCEERRYPLYNTNDKETLWLCNKCQNYTDADDVIIREQTQEERDEIKAKAEEFERTSNFSGEKLSRRKGVN</sequence>
<keyword evidence="3" id="KW-1185">Reference proteome</keyword>
<protein>
    <submittedName>
        <fullName evidence="2">Uncharacterized protein</fullName>
    </submittedName>
</protein>
<dbReference type="Proteomes" id="UP000028059">
    <property type="component" value="Unassembled WGS sequence"/>
</dbReference>
<evidence type="ECO:0000313" key="3">
    <source>
        <dbReference type="Proteomes" id="UP000028059"/>
    </source>
</evidence>
<proteinExistence type="predicted"/>